<feature type="compositionally biased region" description="Polar residues" evidence="1">
    <location>
        <begin position="1"/>
        <end position="10"/>
    </location>
</feature>
<accession>A0A183IAV1</accession>
<proteinExistence type="predicted"/>
<evidence type="ECO:0000313" key="3">
    <source>
        <dbReference type="Proteomes" id="UP000270296"/>
    </source>
</evidence>
<dbReference type="Proteomes" id="UP000270296">
    <property type="component" value="Unassembled WGS sequence"/>
</dbReference>
<evidence type="ECO:0000313" key="2">
    <source>
        <dbReference type="EMBL" id="VDO91974.1"/>
    </source>
</evidence>
<keyword evidence="3" id="KW-1185">Reference proteome</keyword>
<organism evidence="4">
    <name type="scientific">Soboliphyme baturini</name>
    <dbReference type="NCBI Taxonomy" id="241478"/>
    <lineage>
        <taxon>Eukaryota</taxon>
        <taxon>Metazoa</taxon>
        <taxon>Ecdysozoa</taxon>
        <taxon>Nematoda</taxon>
        <taxon>Enoplea</taxon>
        <taxon>Dorylaimia</taxon>
        <taxon>Dioctophymatida</taxon>
        <taxon>Dioctophymatoidea</taxon>
        <taxon>Soboliphymatidae</taxon>
        <taxon>Soboliphyme</taxon>
    </lineage>
</organism>
<dbReference type="WBParaSite" id="SBAD_0000076801-mRNA-1">
    <property type="protein sequence ID" value="SBAD_0000076801-mRNA-1"/>
    <property type="gene ID" value="SBAD_0000076801"/>
</dbReference>
<sequence>MNQPTKTAQQPPWRLIGNGSRRPIHASSAIRLLIGWFGWQKVGRAGRGGAVRKECQSIDIPVGWVKIPSLYADRCLLDRQLIEWPKPTDS</sequence>
<name>A0A183IAV1_9BILA</name>
<evidence type="ECO:0000256" key="1">
    <source>
        <dbReference type="SAM" id="MobiDB-lite"/>
    </source>
</evidence>
<dbReference type="EMBL" id="UZAM01006616">
    <property type="protein sequence ID" value="VDO91974.1"/>
    <property type="molecule type" value="Genomic_DNA"/>
</dbReference>
<reference evidence="4" key="1">
    <citation type="submission" date="2016-06" db="UniProtKB">
        <authorList>
            <consortium name="WormBaseParasite"/>
        </authorList>
    </citation>
    <scope>IDENTIFICATION</scope>
</reference>
<gene>
    <name evidence="2" type="ORF">SBAD_LOCUS745</name>
</gene>
<reference evidence="2 3" key="2">
    <citation type="submission" date="2018-11" db="EMBL/GenBank/DDBJ databases">
        <authorList>
            <consortium name="Pathogen Informatics"/>
        </authorList>
    </citation>
    <scope>NUCLEOTIDE SEQUENCE [LARGE SCALE GENOMIC DNA]</scope>
</reference>
<dbReference type="AlphaFoldDB" id="A0A183IAV1"/>
<evidence type="ECO:0000313" key="4">
    <source>
        <dbReference type="WBParaSite" id="SBAD_0000076801-mRNA-1"/>
    </source>
</evidence>
<protein>
    <submittedName>
        <fullName evidence="4">Transposase</fullName>
    </submittedName>
</protein>
<feature type="region of interest" description="Disordered" evidence="1">
    <location>
        <begin position="1"/>
        <end position="20"/>
    </location>
</feature>